<gene>
    <name evidence="2" type="ORF">JM18_005965</name>
</gene>
<reference evidence="2" key="2">
    <citation type="submission" date="2020-06" db="EMBL/GenBank/DDBJ databases">
        <authorList>
            <person name="Studholme D.J."/>
        </authorList>
    </citation>
    <scope>NUCLEOTIDE SEQUENCE</scope>
    <source>
        <strain evidence="2">NZFS 3630</strain>
    </source>
</reference>
<comment type="caution">
    <text evidence="2">The sequence shown here is derived from an EMBL/GenBank/DDBJ whole genome shotgun (WGS) entry which is preliminary data.</text>
</comment>
<evidence type="ECO:0000313" key="2">
    <source>
        <dbReference type="EMBL" id="KAG2522794.1"/>
    </source>
</evidence>
<evidence type="ECO:0000256" key="1">
    <source>
        <dbReference type="SAM" id="MobiDB-lite"/>
    </source>
</evidence>
<proteinExistence type="predicted"/>
<sequence>MGLDSPPIAAPLEESVSCHNGGGGGRGGRGNRGVPRHQAAPHRLAAEGTPLEVEQGVHTAAGRHAAVELDTHIPVGAEAVGNQAGAAADKLGAGNLVAVEGDTPVVGKLAAGQEGNLAVVEDTQAGPAADVAAEVAELGSEAVGCTCY</sequence>
<accession>A0A921V6F1</accession>
<protein>
    <submittedName>
        <fullName evidence="2">Uncharacterized protein</fullName>
    </submittedName>
</protein>
<name>A0A921V6F1_9STRA</name>
<organism evidence="2 3">
    <name type="scientific">Phytophthora kernoviae</name>
    <dbReference type="NCBI Taxonomy" id="325452"/>
    <lineage>
        <taxon>Eukaryota</taxon>
        <taxon>Sar</taxon>
        <taxon>Stramenopiles</taxon>
        <taxon>Oomycota</taxon>
        <taxon>Peronosporomycetes</taxon>
        <taxon>Peronosporales</taxon>
        <taxon>Peronosporaceae</taxon>
        <taxon>Phytophthora</taxon>
    </lineage>
</organism>
<feature type="region of interest" description="Disordered" evidence="1">
    <location>
        <begin position="1"/>
        <end position="39"/>
    </location>
</feature>
<dbReference type="EMBL" id="JPWU03000200">
    <property type="protein sequence ID" value="KAG2522794.1"/>
    <property type="molecule type" value="Genomic_DNA"/>
</dbReference>
<evidence type="ECO:0000313" key="3">
    <source>
        <dbReference type="Proteomes" id="UP000792063"/>
    </source>
</evidence>
<dbReference type="Proteomes" id="UP000792063">
    <property type="component" value="Unassembled WGS sequence"/>
</dbReference>
<feature type="compositionally biased region" description="Gly residues" evidence="1">
    <location>
        <begin position="20"/>
        <end position="31"/>
    </location>
</feature>
<reference evidence="2" key="1">
    <citation type="journal article" date="2015" name="Genom Data">
        <title>Genome sequences of six Phytophthora species associated with forests in New Zealand.</title>
        <authorList>
            <person name="Studholme D.J."/>
            <person name="McDougal R.L."/>
            <person name="Sambles C."/>
            <person name="Hansen E."/>
            <person name="Hardy G."/>
            <person name="Grant M."/>
            <person name="Ganley R.J."/>
            <person name="Williams N.M."/>
        </authorList>
    </citation>
    <scope>NUCLEOTIDE SEQUENCE</scope>
    <source>
        <strain evidence="2">NZFS 3630</strain>
    </source>
</reference>
<dbReference type="AlphaFoldDB" id="A0A921V6F1"/>